<keyword evidence="3" id="KW-1185">Reference proteome</keyword>
<organism evidence="2 3">
    <name type="scientific">Eptatretus burgeri</name>
    <name type="common">Inshore hagfish</name>
    <dbReference type="NCBI Taxonomy" id="7764"/>
    <lineage>
        <taxon>Eukaryota</taxon>
        <taxon>Metazoa</taxon>
        <taxon>Chordata</taxon>
        <taxon>Craniata</taxon>
        <taxon>Vertebrata</taxon>
        <taxon>Cyclostomata</taxon>
        <taxon>Myxini</taxon>
        <taxon>Myxiniformes</taxon>
        <taxon>Myxinidae</taxon>
        <taxon>Eptatretinae</taxon>
        <taxon>Eptatretus</taxon>
    </lineage>
</organism>
<accession>A0A8C4QTI1</accession>
<protein>
    <submittedName>
        <fullName evidence="2">Uncharacterized protein</fullName>
    </submittedName>
</protein>
<reference evidence="2" key="2">
    <citation type="submission" date="2025-09" db="UniProtKB">
        <authorList>
            <consortium name="Ensembl"/>
        </authorList>
    </citation>
    <scope>IDENTIFICATION</scope>
</reference>
<evidence type="ECO:0000313" key="3">
    <source>
        <dbReference type="Proteomes" id="UP000694388"/>
    </source>
</evidence>
<dbReference type="Ensembl" id="ENSEBUT00000020208.1">
    <property type="protein sequence ID" value="ENSEBUP00000019632.1"/>
    <property type="gene ID" value="ENSEBUG00000012192.1"/>
</dbReference>
<reference evidence="2" key="1">
    <citation type="submission" date="2025-08" db="UniProtKB">
        <authorList>
            <consortium name="Ensembl"/>
        </authorList>
    </citation>
    <scope>IDENTIFICATION</scope>
</reference>
<dbReference type="AlphaFoldDB" id="A0A8C4QTI1"/>
<dbReference type="Proteomes" id="UP000694388">
    <property type="component" value="Unplaced"/>
</dbReference>
<proteinExistence type="predicted"/>
<feature type="transmembrane region" description="Helical" evidence="1">
    <location>
        <begin position="12"/>
        <end position="32"/>
    </location>
</feature>
<evidence type="ECO:0000256" key="1">
    <source>
        <dbReference type="SAM" id="Phobius"/>
    </source>
</evidence>
<name>A0A8C4QTI1_EPTBU</name>
<keyword evidence="1" id="KW-1133">Transmembrane helix</keyword>
<keyword evidence="1" id="KW-0472">Membrane</keyword>
<evidence type="ECO:0000313" key="2">
    <source>
        <dbReference type="Ensembl" id="ENSEBUP00000019632.1"/>
    </source>
</evidence>
<sequence length="267" mass="29874">MEVIFCCTDRSRLMHLMAFIPIITIFLGLLMANHNISRIKNWLWPSIPSLNKSFNGLYTEFKGNFEDWLASTWISAPRAPGPSDVSACAIEVLSEMQSTEEAKQSKEISNSAEPNDSGHSSCNCFLHPLLMNDLSVPLVNGKLYLCAVEKNLNCDSRAASVETNDDLFQLTVAATNPAERKNSCQNLPYIAMFPQNTVMENNEDSCLSPKLAQIAMGTVQQIHDMVPEITCNLLHIECRLECLKESTGSLKYKQETKIVPLYVNKHK</sequence>
<keyword evidence="1" id="KW-0812">Transmembrane</keyword>